<keyword evidence="2" id="KW-0808">Transferase</keyword>
<dbReference type="InterPro" id="IPR029044">
    <property type="entry name" value="Nucleotide-diphossugar_trans"/>
</dbReference>
<evidence type="ECO:0000313" key="3">
    <source>
        <dbReference type="Proteomes" id="UP000244174"/>
    </source>
</evidence>
<protein>
    <submittedName>
        <fullName evidence="2">Glycosyltransferase involved in cell wall biosynthesis</fullName>
    </submittedName>
</protein>
<dbReference type="RefSeq" id="WP_108170062.1">
    <property type="nucleotide sequence ID" value="NZ_QBKQ01000001.1"/>
</dbReference>
<dbReference type="PANTHER" id="PTHR43685">
    <property type="entry name" value="GLYCOSYLTRANSFERASE"/>
    <property type="match status" value="1"/>
</dbReference>
<dbReference type="InterPro" id="IPR050834">
    <property type="entry name" value="Glycosyltransf_2"/>
</dbReference>
<dbReference type="SUPFAM" id="SSF53448">
    <property type="entry name" value="Nucleotide-diphospho-sugar transferases"/>
    <property type="match status" value="1"/>
</dbReference>
<name>A0A2T6AJU6_9FLAO</name>
<dbReference type="EMBL" id="QBKQ01000001">
    <property type="protein sequence ID" value="PTX44081.1"/>
    <property type="molecule type" value="Genomic_DNA"/>
</dbReference>
<dbReference type="CDD" id="cd00761">
    <property type="entry name" value="Glyco_tranf_GTA_type"/>
    <property type="match status" value="1"/>
</dbReference>
<evidence type="ECO:0000259" key="1">
    <source>
        <dbReference type="Pfam" id="PF00535"/>
    </source>
</evidence>
<dbReference type="Pfam" id="PF00535">
    <property type="entry name" value="Glycos_transf_2"/>
    <property type="match status" value="1"/>
</dbReference>
<reference evidence="2 3" key="1">
    <citation type="submission" date="2018-04" db="EMBL/GenBank/DDBJ databases">
        <title>Genomic Encyclopedia of Archaeal and Bacterial Type Strains, Phase II (KMG-II): from individual species to whole genera.</title>
        <authorList>
            <person name="Goeker M."/>
        </authorList>
    </citation>
    <scope>NUCLEOTIDE SEQUENCE [LARGE SCALE GENOMIC DNA]</scope>
    <source>
        <strain evidence="2 3">DSM 23082</strain>
    </source>
</reference>
<dbReference type="InterPro" id="IPR001173">
    <property type="entry name" value="Glyco_trans_2-like"/>
</dbReference>
<dbReference type="GO" id="GO:0016740">
    <property type="term" value="F:transferase activity"/>
    <property type="evidence" value="ECO:0007669"/>
    <property type="project" value="UniProtKB-KW"/>
</dbReference>
<dbReference type="Proteomes" id="UP000244174">
    <property type="component" value="Unassembled WGS sequence"/>
</dbReference>
<dbReference type="PANTHER" id="PTHR43685:SF2">
    <property type="entry name" value="GLYCOSYLTRANSFERASE 2-LIKE DOMAIN-CONTAINING PROTEIN"/>
    <property type="match status" value="1"/>
</dbReference>
<evidence type="ECO:0000313" key="2">
    <source>
        <dbReference type="EMBL" id="PTX44081.1"/>
    </source>
</evidence>
<keyword evidence="3" id="KW-1185">Reference proteome</keyword>
<comment type="caution">
    <text evidence="2">The sequence shown here is derived from an EMBL/GenBank/DDBJ whole genome shotgun (WGS) entry which is preliminary data.</text>
</comment>
<sequence length="302" mass="35371">MQDFVSIIIPVYNRENYIIKTLESLKAQTFTNWECIVIDDGSTDSSVEQVQEFVSTDERFKFFRRPGDLKKGAGSCRNFGISISNGNLIQFLDSDDLLHKEKLNKQVKSYPGNDTILTAKWGGFTSAKDLKSRFKYKYHSYKNFKSGKALLNSFGRNQEFFPLHVYLTPRELINKAGKWDEELTNNDDAEFFTRVILEADKIKFVPQSVAYYRYDVPGNLSSIDSIEKVESTILSWKKIENHLKNSNCNKIYVQNAKYYLYEYLKQKFSEFLLREREFFSDKRKGKSKLPSIFKWLKTKVLK</sequence>
<dbReference type="OrthoDB" id="597270at2"/>
<proteinExistence type="predicted"/>
<gene>
    <name evidence="2" type="ORF">C8P64_0051</name>
</gene>
<feature type="domain" description="Glycosyltransferase 2-like" evidence="1">
    <location>
        <begin position="6"/>
        <end position="127"/>
    </location>
</feature>
<organism evidence="2 3">
    <name type="scientific">Christiangramia gaetbulicola</name>
    <dbReference type="NCBI Taxonomy" id="703340"/>
    <lineage>
        <taxon>Bacteria</taxon>
        <taxon>Pseudomonadati</taxon>
        <taxon>Bacteroidota</taxon>
        <taxon>Flavobacteriia</taxon>
        <taxon>Flavobacteriales</taxon>
        <taxon>Flavobacteriaceae</taxon>
        <taxon>Christiangramia</taxon>
    </lineage>
</organism>
<dbReference type="Gene3D" id="3.90.550.10">
    <property type="entry name" value="Spore Coat Polysaccharide Biosynthesis Protein SpsA, Chain A"/>
    <property type="match status" value="1"/>
</dbReference>
<accession>A0A2T6AJU6</accession>
<dbReference type="AlphaFoldDB" id="A0A2T6AJU6"/>